<dbReference type="Proteomes" id="UP000663852">
    <property type="component" value="Unassembled WGS sequence"/>
</dbReference>
<gene>
    <name evidence="1" type="ORF">EDS130_LOCUS13131</name>
    <name evidence="2" type="ORF">XAT740_LOCUS53189</name>
</gene>
<evidence type="ECO:0000313" key="2">
    <source>
        <dbReference type="EMBL" id="CAF1640238.1"/>
    </source>
</evidence>
<evidence type="ECO:0000313" key="1">
    <source>
        <dbReference type="EMBL" id="CAF0966148.1"/>
    </source>
</evidence>
<sequence length="149" mass="16886">MDDDFTPGADPEEIKQFLHGIGLIPLDEYYVQLRQMLKRQRKSSKMTNEQIQIKLIENGIFKDDLSRNPPLLCPRKRTSFSPVITRKRGKAIKKRTPSATQAVNPPVVVLSVPTCTVSSTDEKSNDADSIDYDQPLDLRLRPYLANKSS</sequence>
<name>A0A814E8M7_ADIRI</name>
<dbReference type="EMBL" id="CAJNOR010009019">
    <property type="protein sequence ID" value="CAF1640238.1"/>
    <property type="molecule type" value="Genomic_DNA"/>
</dbReference>
<proteinExistence type="predicted"/>
<keyword evidence="3" id="KW-1185">Reference proteome</keyword>
<evidence type="ECO:0000313" key="4">
    <source>
        <dbReference type="Proteomes" id="UP000663852"/>
    </source>
</evidence>
<dbReference type="OrthoDB" id="10003834at2759"/>
<comment type="caution">
    <text evidence="1">The sequence shown here is derived from an EMBL/GenBank/DDBJ whole genome shotgun (WGS) entry which is preliminary data.</text>
</comment>
<evidence type="ECO:0000313" key="3">
    <source>
        <dbReference type="Proteomes" id="UP000663828"/>
    </source>
</evidence>
<organism evidence="1 4">
    <name type="scientific">Adineta ricciae</name>
    <name type="common">Rotifer</name>
    <dbReference type="NCBI Taxonomy" id="249248"/>
    <lineage>
        <taxon>Eukaryota</taxon>
        <taxon>Metazoa</taxon>
        <taxon>Spiralia</taxon>
        <taxon>Gnathifera</taxon>
        <taxon>Rotifera</taxon>
        <taxon>Eurotatoria</taxon>
        <taxon>Bdelloidea</taxon>
        <taxon>Adinetida</taxon>
        <taxon>Adinetidae</taxon>
        <taxon>Adineta</taxon>
    </lineage>
</organism>
<dbReference type="EMBL" id="CAJNOJ010000051">
    <property type="protein sequence ID" value="CAF0966148.1"/>
    <property type="molecule type" value="Genomic_DNA"/>
</dbReference>
<reference evidence="1" key="1">
    <citation type="submission" date="2021-02" db="EMBL/GenBank/DDBJ databases">
        <authorList>
            <person name="Nowell W R."/>
        </authorList>
    </citation>
    <scope>NUCLEOTIDE SEQUENCE</scope>
</reference>
<accession>A0A814E8M7</accession>
<dbReference type="Proteomes" id="UP000663828">
    <property type="component" value="Unassembled WGS sequence"/>
</dbReference>
<protein>
    <submittedName>
        <fullName evidence="1">Uncharacterized protein</fullName>
    </submittedName>
</protein>
<dbReference type="AlphaFoldDB" id="A0A814E8M7"/>